<feature type="domain" description="Putative zinc-finger" evidence="4">
    <location>
        <begin position="18"/>
        <end position="42"/>
    </location>
</feature>
<accession>A0A318NFV6</accession>
<proteinExistence type="predicted"/>
<dbReference type="Gene3D" id="1.10.10.1320">
    <property type="entry name" value="Anti-sigma factor, zinc-finger domain"/>
    <property type="match status" value="1"/>
</dbReference>
<comment type="caution">
    <text evidence="5">The sequence shown here is derived from an EMBL/GenBank/DDBJ whole genome shotgun (WGS) entry which is preliminary data.</text>
</comment>
<reference evidence="5 6" key="1">
    <citation type="submission" date="2018-03" db="EMBL/GenBank/DDBJ databases">
        <title>Bioinformatic expansion and discovery of thiopeptide antibiotics.</title>
        <authorList>
            <person name="Schwalen C.J."/>
            <person name="Hudson G.A."/>
            <person name="Mitchell D.A."/>
        </authorList>
    </citation>
    <scope>NUCLEOTIDE SEQUENCE [LARGE SCALE GENOMIC DNA]</scope>
    <source>
        <strain evidence="5 6">NRRL 8041</strain>
    </source>
</reference>
<keyword evidence="1" id="KW-0805">Transcription regulation</keyword>
<evidence type="ECO:0000256" key="2">
    <source>
        <dbReference type="ARBA" id="ARBA00023163"/>
    </source>
</evidence>
<dbReference type="Pfam" id="PF13490">
    <property type="entry name" value="zf-HC2"/>
    <property type="match status" value="1"/>
</dbReference>
<dbReference type="InterPro" id="IPR041916">
    <property type="entry name" value="Anti_sigma_zinc_sf"/>
</dbReference>
<sequence length="172" mass="18116">MNDDDERRSALCGDCAPYLLGALSQERAEAFEAHLTGCPDCQDDCDDIGPSASALGGLSAADIRDLLDETDRLDPPTAPRLLSNRLRPRGPGSRLPATVAGSGPSGRDRRPLGSSGPGRASAADEKPPLPCLAVIRCLARRGGQLRLRVLAMLNMLVVFRARVAVAPGYDGK</sequence>
<dbReference type="EMBL" id="PYBV01000030">
    <property type="protein sequence ID" value="PYC66809.1"/>
    <property type="molecule type" value="Genomic_DNA"/>
</dbReference>
<evidence type="ECO:0000256" key="3">
    <source>
        <dbReference type="SAM" id="MobiDB-lite"/>
    </source>
</evidence>
<keyword evidence="6" id="KW-1185">Reference proteome</keyword>
<name>A0A318NFV6_9ACTN</name>
<keyword evidence="2" id="KW-0804">Transcription</keyword>
<protein>
    <recommendedName>
        <fullName evidence="4">Putative zinc-finger domain-containing protein</fullName>
    </recommendedName>
</protein>
<organism evidence="5 6">
    <name type="scientific">Micromonospora arborensis</name>
    <dbReference type="NCBI Taxonomy" id="2116518"/>
    <lineage>
        <taxon>Bacteria</taxon>
        <taxon>Bacillati</taxon>
        <taxon>Actinomycetota</taxon>
        <taxon>Actinomycetes</taxon>
        <taxon>Micromonosporales</taxon>
        <taxon>Micromonosporaceae</taxon>
        <taxon>Micromonospora</taxon>
    </lineage>
</organism>
<evidence type="ECO:0000256" key="1">
    <source>
        <dbReference type="ARBA" id="ARBA00023015"/>
    </source>
</evidence>
<dbReference type="InterPro" id="IPR027383">
    <property type="entry name" value="Znf_put"/>
</dbReference>
<dbReference type="Proteomes" id="UP000248333">
    <property type="component" value="Unassembled WGS sequence"/>
</dbReference>
<evidence type="ECO:0000259" key="4">
    <source>
        <dbReference type="Pfam" id="PF13490"/>
    </source>
</evidence>
<evidence type="ECO:0000313" key="6">
    <source>
        <dbReference type="Proteomes" id="UP000248333"/>
    </source>
</evidence>
<dbReference type="AlphaFoldDB" id="A0A318NFV6"/>
<evidence type="ECO:0000313" key="5">
    <source>
        <dbReference type="EMBL" id="PYC66809.1"/>
    </source>
</evidence>
<gene>
    <name evidence="5" type="ORF">C7C45_23180</name>
</gene>
<dbReference type="RefSeq" id="WP_110565811.1">
    <property type="nucleotide sequence ID" value="NZ_PYBV01000030.1"/>
</dbReference>
<dbReference type="OrthoDB" id="3402553at2"/>
<feature type="region of interest" description="Disordered" evidence="3">
    <location>
        <begin position="67"/>
        <end position="125"/>
    </location>
</feature>